<reference evidence="1" key="1">
    <citation type="submission" date="2021-06" db="EMBL/GenBank/DDBJ databases">
        <title>Comparative genomics, transcriptomics and evolutionary studies reveal genomic signatures of adaptation to plant cell wall in hemibiotrophic fungi.</title>
        <authorList>
            <consortium name="DOE Joint Genome Institute"/>
            <person name="Baroncelli R."/>
            <person name="Diaz J.F."/>
            <person name="Benocci T."/>
            <person name="Peng M."/>
            <person name="Battaglia E."/>
            <person name="Haridas S."/>
            <person name="Andreopoulos W."/>
            <person name="Labutti K."/>
            <person name="Pangilinan J."/>
            <person name="Floch G.L."/>
            <person name="Makela M.R."/>
            <person name="Henrissat B."/>
            <person name="Grigoriev I.V."/>
            <person name="Crouch J.A."/>
            <person name="De Vries R.P."/>
            <person name="Sukno S.A."/>
            <person name="Thon M.R."/>
        </authorList>
    </citation>
    <scope>NUCLEOTIDE SEQUENCE</scope>
    <source>
        <strain evidence="1">CBS 102054</strain>
    </source>
</reference>
<protein>
    <submittedName>
        <fullName evidence="1">Uncharacterized protein</fullName>
    </submittedName>
</protein>
<accession>A0AAJ0EKN1</accession>
<organism evidence="1 2">
    <name type="scientific">Colletotrichum phormii</name>
    <dbReference type="NCBI Taxonomy" id="359342"/>
    <lineage>
        <taxon>Eukaryota</taxon>
        <taxon>Fungi</taxon>
        <taxon>Dikarya</taxon>
        <taxon>Ascomycota</taxon>
        <taxon>Pezizomycotina</taxon>
        <taxon>Sordariomycetes</taxon>
        <taxon>Hypocreomycetidae</taxon>
        <taxon>Glomerellales</taxon>
        <taxon>Glomerellaceae</taxon>
        <taxon>Colletotrichum</taxon>
        <taxon>Colletotrichum acutatum species complex</taxon>
    </lineage>
</organism>
<dbReference type="RefSeq" id="XP_060450796.1">
    <property type="nucleotide sequence ID" value="XM_060589530.1"/>
</dbReference>
<dbReference type="AlphaFoldDB" id="A0AAJ0EKN1"/>
<evidence type="ECO:0000313" key="2">
    <source>
        <dbReference type="Proteomes" id="UP001243989"/>
    </source>
</evidence>
<name>A0AAJ0EKN1_9PEZI</name>
<evidence type="ECO:0000313" key="1">
    <source>
        <dbReference type="EMBL" id="KAK1654752.1"/>
    </source>
</evidence>
<dbReference type="EMBL" id="JAHMHQ010000002">
    <property type="protein sequence ID" value="KAK1654752.1"/>
    <property type="molecule type" value="Genomic_DNA"/>
</dbReference>
<keyword evidence="2" id="KW-1185">Reference proteome</keyword>
<comment type="caution">
    <text evidence="1">The sequence shown here is derived from an EMBL/GenBank/DDBJ whole genome shotgun (WGS) entry which is preliminary data.</text>
</comment>
<dbReference type="GeneID" id="85474392"/>
<gene>
    <name evidence="1" type="ORF">BDP81DRAFT_416421</name>
</gene>
<dbReference type="Proteomes" id="UP001243989">
    <property type="component" value="Unassembled WGS sequence"/>
</dbReference>
<proteinExistence type="predicted"/>
<sequence>MSHLTSPDWHELVPSIAGYPAGNGCRYVWQFRGPARRATGQKQMVPAAPIGTPGVAAC</sequence>